<dbReference type="InterPro" id="IPR028565">
    <property type="entry name" value="MHD"/>
</dbReference>
<dbReference type="PROSITE" id="PS00991">
    <property type="entry name" value="CLAT_ADAPTOR_M_2"/>
    <property type="match status" value="1"/>
</dbReference>
<reference evidence="9" key="1">
    <citation type="submission" date="2022-07" db="EMBL/GenBank/DDBJ databases">
        <title>Genome Sequence of Leucocoprinus birnbaumii.</title>
        <authorList>
            <person name="Buettner E."/>
        </authorList>
    </citation>
    <scope>NUCLEOTIDE SEQUENCE</scope>
    <source>
        <strain evidence="9">VT141</strain>
    </source>
</reference>
<keyword evidence="10" id="KW-1185">Reference proteome</keyword>
<comment type="similarity">
    <text evidence="2">Belongs to the adaptor complexes medium subunit family.</text>
</comment>
<keyword evidence="5 7" id="KW-0472">Membrane</keyword>
<dbReference type="Pfam" id="PF01217">
    <property type="entry name" value="Clat_adaptor_s"/>
    <property type="match status" value="1"/>
</dbReference>
<dbReference type="PROSITE" id="PS51072">
    <property type="entry name" value="MHD"/>
    <property type="match status" value="1"/>
</dbReference>
<dbReference type="InterPro" id="IPR018240">
    <property type="entry name" value="Clathrin_mu_CS"/>
</dbReference>
<dbReference type="InterPro" id="IPR022775">
    <property type="entry name" value="AP_mu_sigma_su"/>
</dbReference>
<evidence type="ECO:0000256" key="1">
    <source>
        <dbReference type="ARBA" id="ARBA00004640"/>
    </source>
</evidence>
<dbReference type="Pfam" id="PF00928">
    <property type="entry name" value="Adap_comp_sub"/>
    <property type="match status" value="1"/>
</dbReference>
<keyword evidence="4" id="KW-0653">Protein transport</keyword>
<feature type="transmembrane region" description="Helical" evidence="7">
    <location>
        <begin position="612"/>
        <end position="636"/>
    </location>
</feature>
<gene>
    <name evidence="9" type="ORF">NP233_g10739</name>
</gene>
<evidence type="ECO:0000259" key="8">
    <source>
        <dbReference type="PROSITE" id="PS51072"/>
    </source>
</evidence>
<dbReference type="Gene3D" id="2.60.40.1170">
    <property type="entry name" value="Mu homology domain, subdomain B"/>
    <property type="match status" value="2"/>
</dbReference>
<organism evidence="9 10">
    <name type="scientific">Leucocoprinus birnbaumii</name>
    <dbReference type="NCBI Taxonomy" id="56174"/>
    <lineage>
        <taxon>Eukaryota</taxon>
        <taxon>Fungi</taxon>
        <taxon>Dikarya</taxon>
        <taxon>Basidiomycota</taxon>
        <taxon>Agaricomycotina</taxon>
        <taxon>Agaricomycetes</taxon>
        <taxon>Agaricomycetidae</taxon>
        <taxon>Agaricales</taxon>
        <taxon>Agaricineae</taxon>
        <taxon>Agaricaceae</taxon>
        <taxon>Leucocoprinus</taxon>
    </lineage>
</organism>
<comment type="subcellular location">
    <subcellularLocation>
        <location evidence="1">Cytoplasmic vesicle</location>
        <location evidence="1">Clathrin-coated vesicle membrane</location>
    </subcellularLocation>
</comment>
<dbReference type="GO" id="GO:0030665">
    <property type="term" value="C:clathrin-coated vesicle membrane"/>
    <property type="evidence" value="ECO:0007669"/>
    <property type="project" value="UniProtKB-SubCell"/>
</dbReference>
<keyword evidence="6" id="KW-0968">Cytoplasmic vesicle</keyword>
<keyword evidence="7" id="KW-0812">Transmembrane</keyword>
<keyword evidence="7" id="KW-1133">Transmembrane helix</keyword>
<feature type="transmembrane region" description="Helical" evidence="7">
    <location>
        <begin position="523"/>
        <end position="541"/>
    </location>
</feature>
<dbReference type="SUPFAM" id="SSF64356">
    <property type="entry name" value="SNARE-like"/>
    <property type="match status" value="1"/>
</dbReference>
<dbReference type="CDD" id="cd09250">
    <property type="entry name" value="AP-1_Mu1_Cterm"/>
    <property type="match status" value="1"/>
</dbReference>
<dbReference type="PANTHER" id="PTHR10529">
    <property type="entry name" value="AP COMPLEX SUBUNIT MU"/>
    <property type="match status" value="1"/>
</dbReference>
<dbReference type="InterPro" id="IPR050431">
    <property type="entry name" value="Adaptor_comp_med_subunit"/>
</dbReference>
<dbReference type="InterPro" id="IPR036168">
    <property type="entry name" value="AP2_Mu_C_sf"/>
</dbReference>
<sequence>MLNHTAVRVISAIDGVVTELGNRSHSWLLTTPSPWSPVSIAILDLKGKPLIQRAYRDDVHSSAIEKFLPLVLDIEEEGQQVTPCFSSQGINYMHIRHSNLYLLALSKRNTNAAEVIIFLHRLVSVLVEYFKELEEESIRDNFVIIYELMDEMMDFGYPQTTESKILQEYITQESHKLEIQARPPMAVTNAVSWRTEGIRYRKNEVFLDVIESVNMLVNANGNVVRSEILGAIKMKCYLSGMPELRLGLNDKVMFESTGRTARGKAIEMEDVKFHQCVRLSRFENDRTISFIPPDGEFELMSYRLSTPVKPLIWVEAAVESHKGSRVEYMVKVKAQFKRRSTANNVEIYVPVPDDADSPKFRASTGTVQYAPDKSAFVWKIKQLGGSREFLMRAHFGLPSVRSETDVEKRPPITVKFEIPYFTVSGIQVRYLKIVEKSGYQALPWVRYITQNGDDYSLRTASEKGNMAFMDHVEDVAVSCVDCDNSDFGAFCLPTQILSVLTQTAHFTLHTAASAAGLSLATDLLIVAIGLFVTTLVCMKIVQVRRRHKGVLAHNVLAITEELKTGTQYTSIIAMLVESFALESIWLVGATVTNSISLLNTSGSDIVQRTIDISAATTFFSSTAPLIQIIAYLLVIFRVSMGIAWQVDTEQKLSSLQWNMNIAQTTQLSTRASIRIFSEEEA</sequence>
<feature type="domain" description="MHD" evidence="8">
    <location>
        <begin position="202"/>
        <end position="458"/>
    </location>
</feature>
<evidence type="ECO:0000256" key="3">
    <source>
        <dbReference type="ARBA" id="ARBA00022448"/>
    </source>
</evidence>
<dbReference type="CDD" id="cd14835">
    <property type="entry name" value="AP1_Mu_N"/>
    <property type="match status" value="1"/>
</dbReference>
<feature type="transmembrane region" description="Helical" evidence="7">
    <location>
        <begin position="571"/>
        <end position="592"/>
    </location>
</feature>
<evidence type="ECO:0000256" key="7">
    <source>
        <dbReference type="SAM" id="Phobius"/>
    </source>
</evidence>
<dbReference type="FunFam" id="3.30.450.60:FF:000006">
    <property type="entry name" value="AP-1 complex subunit mu-1 isoform 1"/>
    <property type="match status" value="1"/>
</dbReference>
<dbReference type="GO" id="GO:0016192">
    <property type="term" value="P:vesicle-mediated transport"/>
    <property type="evidence" value="ECO:0007669"/>
    <property type="project" value="InterPro"/>
</dbReference>
<dbReference type="AlphaFoldDB" id="A0AAD5VNR0"/>
<accession>A0AAD5VNR0</accession>
<dbReference type="Gene3D" id="3.30.450.60">
    <property type="match status" value="1"/>
</dbReference>
<evidence type="ECO:0000313" key="9">
    <source>
        <dbReference type="EMBL" id="KAJ3560586.1"/>
    </source>
</evidence>
<keyword evidence="3" id="KW-0813">Transport</keyword>
<evidence type="ECO:0000256" key="6">
    <source>
        <dbReference type="ARBA" id="ARBA00023329"/>
    </source>
</evidence>
<name>A0AAD5VNR0_9AGAR</name>
<dbReference type="InterPro" id="IPR011012">
    <property type="entry name" value="Longin-like_dom_sf"/>
</dbReference>
<evidence type="ECO:0000256" key="4">
    <source>
        <dbReference type="ARBA" id="ARBA00022927"/>
    </source>
</evidence>
<protein>
    <recommendedName>
        <fullName evidence="8">MHD domain-containing protein</fullName>
    </recommendedName>
</protein>
<dbReference type="Proteomes" id="UP001213000">
    <property type="component" value="Unassembled WGS sequence"/>
</dbReference>
<dbReference type="EMBL" id="JANIEX010001144">
    <property type="protein sequence ID" value="KAJ3560586.1"/>
    <property type="molecule type" value="Genomic_DNA"/>
</dbReference>
<dbReference type="SUPFAM" id="SSF49447">
    <property type="entry name" value="Second domain of Mu2 adaptin subunit (ap50) of ap2 adaptor"/>
    <property type="match status" value="1"/>
</dbReference>
<proteinExistence type="inferred from homology"/>
<dbReference type="PROSITE" id="PS00990">
    <property type="entry name" value="CLAT_ADAPTOR_M_1"/>
    <property type="match status" value="1"/>
</dbReference>
<evidence type="ECO:0000313" key="10">
    <source>
        <dbReference type="Proteomes" id="UP001213000"/>
    </source>
</evidence>
<dbReference type="InterPro" id="IPR001392">
    <property type="entry name" value="Clathrin_mu"/>
</dbReference>
<evidence type="ECO:0000256" key="2">
    <source>
        <dbReference type="ARBA" id="ARBA00005324"/>
    </source>
</evidence>
<evidence type="ECO:0000256" key="5">
    <source>
        <dbReference type="ARBA" id="ARBA00023136"/>
    </source>
</evidence>
<dbReference type="GO" id="GO:0030131">
    <property type="term" value="C:clathrin adaptor complex"/>
    <property type="evidence" value="ECO:0007669"/>
    <property type="project" value="InterPro"/>
</dbReference>
<dbReference type="GO" id="GO:0006886">
    <property type="term" value="P:intracellular protein transport"/>
    <property type="evidence" value="ECO:0007669"/>
    <property type="project" value="InterPro"/>
</dbReference>
<dbReference type="PRINTS" id="PR00314">
    <property type="entry name" value="CLATHRINADPT"/>
</dbReference>
<comment type="caution">
    <text evidence="9">The sequence shown here is derived from an EMBL/GenBank/DDBJ whole genome shotgun (WGS) entry which is preliminary data.</text>
</comment>